<keyword evidence="2" id="KW-1185">Reference proteome</keyword>
<protein>
    <submittedName>
        <fullName evidence="1">Uncharacterized protein</fullName>
    </submittedName>
</protein>
<name>A0ABQ6D7D9_9HYPH</name>
<comment type="caution">
    <text evidence="1">The sequence shown here is derived from an EMBL/GenBank/DDBJ whole genome shotgun (WGS) entry which is preliminary data.</text>
</comment>
<sequence>MKARKSAPARFPPHGAWPGIMRADLAAAFFDCRDTTELTRRITAGDAPAPTAMRGTGSTREPIWALEACRQFITRRHDIAERESSVESVADLI</sequence>
<evidence type="ECO:0000313" key="2">
    <source>
        <dbReference type="Proteomes" id="UP001156881"/>
    </source>
</evidence>
<evidence type="ECO:0000313" key="1">
    <source>
        <dbReference type="EMBL" id="GLS45096.1"/>
    </source>
</evidence>
<accession>A0ABQ6D7D9</accession>
<proteinExistence type="predicted"/>
<dbReference type="Proteomes" id="UP001156881">
    <property type="component" value="Unassembled WGS sequence"/>
</dbReference>
<gene>
    <name evidence="1" type="ORF">GCM10007884_30850</name>
</gene>
<organism evidence="1 2">
    <name type="scientific">Methylobacterium brachythecii</name>
    <dbReference type="NCBI Taxonomy" id="1176177"/>
    <lineage>
        <taxon>Bacteria</taxon>
        <taxon>Pseudomonadati</taxon>
        <taxon>Pseudomonadota</taxon>
        <taxon>Alphaproteobacteria</taxon>
        <taxon>Hyphomicrobiales</taxon>
        <taxon>Methylobacteriaceae</taxon>
        <taxon>Methylobacterium</taxon>
    </lineage>
</organism>
<dbReference type="EMBL" id="BSPG01000018">
    <property type="protein sequence ID" value="GLS45096.1"/>
    <property type="molecule type" value="Genomic_DNA"/>
</dbReference>
<reference evidence="2" key="1">
    <citation type="journal article" date="2019" name="Int. J. Syst. Evol. Microbiol.">
        <title>The Global Catalogue of Microorganisms (GCM) 10K type strain sequencing project: providing services to taxonomists for standard genome sequencing and annotation.</title>
        <authorList>
            <consortium name="The Broad Institute Genomics Platform"/>
            <consortium name="The Broad Institute Genome Sequencing Center for Infectious Disease"/>
            <person name="Wu L."/>
            <person name="Ma J."/>
        </authorList>
    </citation>
    <scope>NUCLEOTIDE SEQUENCE [LARGE SCALE GENOMIC DNA]</scope>
    <source>
        <strain evidence="2">NBRC 107710</strain>
    </source>
</reference>